<dbReference type="EMBL" id="KN847339">
    <property type="protein sequence ID" value="KIW39611.1"/>
    <property type="molecule type" value="Genomic_DNA"/>
</dbReference>
<dbReference type="HOGENOM" id="CLU_135727_0_0_1"/>
<gene>
    <name evidence="2" type="ORF">PV06_08209</name>
</gene>
<sequence>MSNDKPVQKQESLLSKFFRRKSSVGADAAETASMTSTAPLVDKDNTAPFKSTSKEEQDSFNELMNRAKTMSPEEFQMYLKNYKEENEAIYRKLGGGITGGEWIWRDPKAFGPL</sequence>
<accession>A0A0D2AHL0</accession>
<protein>
    <submittedName>
        <fullName evidence="2">Uncharacterized protein</fullName>
    </submittedName>
</protein>
<evidence type="ECO:0000313" key="2">
    <source>
        <dbReference type="EMBL" id="KIW39611.1"/>
    </source>
</evidence>
<dbReference type="VEuPathDB" id="FungiDB:PV06_08209"/>
<dbReference type="AlphaFoldDB" id="A0A0D2AHL0"/>
<name>A0A0D2AHL0_9EURO</name>
<evidence type="ECO:0000256" key="1">
    <source>
        <dbReference type="SAM" id="MobiDB-lite"/>
    </source>
</evidence>
<dbReference type="Proteomes" id="UP000053342">
    <property type="component" value="Unassembled WGS sequence"/>
</dbReference>
<reference evidence="2 3" key="1">
    <citation type="submission" date="2015-01" db="EMBL/GenBank/DDBJ databases">
        <title>The Genome Sequence of Exophiala oligosperma CBS72588.</title>
        <authorList>
            <consortium name="The Broad Institute Genomics Platform"/>
            <person name="Cuomo C."/>
            <person name="de Hoog S."/>
            <person name="Gorbushina A."/>
            <person name="Stielow B."/>
            <person name="Teixiera M."/>
            <person name="Abouelleil A."/>
            <person name="Chapman S.B."/>
            <person name="Priest M."/>
            <person name="Young S.K."/>
            <person name="Wortman J."/>
            <person name="Nusbaum C."/>
            <person name="Birren B."/>
        </authorList>
    </citation>
    <scope>NUCLEOTIDE SEQUENCE [LARGE SCALE GENOMIC DNA]</scope>
    <source>
        <strain evidence="2 3">CBS 72588</strain>
    </source>
</reference>
<dbReference type="GeneID" id="27360283"/>
<feature type="region of interest" description="Disordered" evidence="1">
    <location>
        <begin position="24"/>
        <end position="59"/>
    </location>
</feature>
<organism evidence="2 3">
    <name type="scientific">Exophiala oligosperma</name>
    <dbReference type="NCBI Taxonomy" id="215243"/>
    <lineage>
        <taxon>Eukaryota</taxon>
        <taxon>Fungi</taxon>
        <taxon>Dikarya</taxon>
        <taxon>Ascomycota</taxon>
        <taxon>Pezizomycotina</taxon>
        <taxon>Eurotiomycetes</taxon>
        <taxon>Chaetothyriomycetidae</taxon>
        <taxon>Chaetothyriales</taxon>
        <taxon>Herpotrichiellaceae</taxon>
        <taxon>Exophiala</taxon>
    </lineage>
</organism>
<keyword evidence="3" id="KW-1185">Reference proteome</keyword>
<dbReference type="OrthoDB" id="4157998at2759"/>
<evidence type="ECO:0000313" key="3">
    <source>
        <dbReference type="Proteomes" id="UP000053342"/>
    </source>
</evidence>
<dbReference type="RefSeq" id="XP_016259827.1">
    <property type="nucleotide sequence ID" value="XM_016409519.1"/>
</dbReference>
<proteinExistence type="predicted"/>